<evidence type="ECO:0000256" key="2">
    <source>
        <dbReference type="ARBA" id="ARBA00022763"/>
    </source>
</evidence>
<dbReference type="GO" id="GO:0000724">
    <property type="term" value="P:double-strand break repair via homologous recombination"/>
    <property type="evidence" value="ECO:0007669"/>
    <property type="project" value="InterPro"/>
</dbReference>
<dbReference type="PANTHER" id="PTHR46456">
    <property type="entry name" value="DNA REPAIR PROTEIN RAD51 HOMOLOG 2"/>
    <property type="match status" value="1"/>
</dbReference>
<evidence type="ECO:0000256" key="1">
    <source>
        <dbReference type="ARBA" id="ARBA00004123"/>
    </source>
</evidence>
<evidence type="ECO:0000256" key="6">
    <source>
        <dbReference type="SAM" id="MobiDB-lite"/>
    </source>
</evidence>
<dbReference type="GO" id="GO:0033063">
    <property type="term" value="C:Rad51B-Rad51C-Rad51D-XRCC2 complex"/>
    <property type="evidence" value="ECO:0007669"/>
    <property type="project" value="InterPro"/>
</dbReference>
<proteinExistence type="predicted"/>
<sequence length="271" mass="29240">GSRLSLAPALVPPGLGGTTGPGPPGCAPGEPAAGPREGAGPAPRREAGRGPGRRRRPVAGEAVRGSTERVKGRWRGRPAVGSEHVQIATASILRASVTGILHLPPPAARHPWTPEGCLVGVLAVGHTHLVRKRLASETACTCWRQPGRPANAVTQDLTKKWESSRIPPWKRLGIMAAKKLRRARLSQELCERLSRHQITTCQDFLCLSFLELMKVTGQSYYDVRKLLCKVSRACAPKMQTAYEMKLRKSDNPSSAFLSTTLHSLDKVLHGG</sequence>
<feature type="compositionally biased region" description="Low complexity" evidence="6">
    <location>
        <begin position="27"/>
        <end position="42"/>
    </location>
</feature>
<dbReference type="Ensembl" id="ENSSHBT00005027584.1">
    <property type="protein sequence ID" value="ENSSHBP00005023185.1"/>
    <property type="gene ID" value="ENSSHBG00005019438.1"/>
</dbReference>
<accession>A0A672V6Y7</accession>
<keyword evidence="5" id="KW-0539">Nucleus</keyword>
<protein>
    <recommendedName>
        <fullName evidence="7">XRCC3/RAD51 homolog 2 helix-hairpin-helix domain-containing protein</fullName>
    </recommendedName>
</protein>
<feature type="region of interest" description="Disordered" evidence="6">
    <location>
        <begin position="1"/>
        <end position="75"/>
    </location>
</feature>
<reference evidence="8" key="3">
    <citation type="submission" date="2025-09" db="UniProtKB">
        <authorList>
            <consortium name="Ensembl"/>
        </authorList>
    </citation>
    <scope>IDENTIFICATION</scope>
</reference>
<dbReference type="PANTHER" id="PTHR46456:SF1">
    <property type="entry name" value="DNA REPAIR PROTEIN RAD51 HOMOLOG 2"/>
    <property type="match status" value="1"/>
</dbReference>
<dbReference type="InterPro" id="IPR058766">
    <property type="entry name" value="HHH_XRCC3_RAD51B"/>
</dbReference>
<evidence type="ECO:0000259" key="7">
    <source>
        <dbReference type="Pfam" id="PF26169"/>
    </source>
</evidence>
<feature type="domain" description="XRCC3/RAD51 homolog 2 helix-hairpin-helix" evidence="7">
    <location>
        <begin position="180"/>
        <end position="234"/>
    </location>
</feature>
<dbReference type="AlphaFoldDB" id="A0A672V6Y7"/>
<dbReference type="GO" id="GO:0008094">
    <property type="term" value="F:ATP-dependent activity, acting on DNA"/>
    <property type="evidence" value="ECO:0007669"/>
    <property type="project" value="TreeGrafter"/>
</dbReference>
<dbReference type="InterPro" id="IPR030548">
    <property type="entry name" value="RAD51B"/>
</dbReference>
<dbReference type="GO" id="GO:0003697">
    <property type="term" value="F:single-stranded DNA binding"/>
    <property type="evidence" value="ECO:0007669"/>
    <property type="project" value="TreeGrafter"/>
</dbReference>
<organism evidence="8 9">
    <name type="scientific">Strigops habroptila</name>
    <name type="common">Kakapo</name>
    <dbReference type="NCBI Taxonomy" id="2489341"/>
    <lineage>
        <taxon>Eukaryota</taxon>
        <taxon>Metazoa</taxon>
        <taxon>Chordata</taxon>
        <taxon>Craniata</taxon>
        <taxon>Vertebrata</taxon>
        <taxon>Euteleostomi</taxon>
        <taxon>Archelosauria</taxon>
        <taxon>Archosauria</taxon>
        <taxon>Dinosauria</taxon>
        <taxon>Saurischia</taxon>
        <taxon>Theropoda</taxon>
        <taxon>Coelurosauria</taxon>
        <taxon>Aves</taxon>
        <taxon>Neognathae</taxon>
        <taxon>Neoaves</taxon>
        <taxon>Telluraves</taxon>
        <taxon>Australaves</taxon>
        <taxon>Psittaciformes</taxon>
        <taxon>Psittacidae</taxon>
        <taxon>Strigops</taxon>
    </lineage>
</organism>
<reference evidence="8 9" key="1">
    <citation type="submission" date="2019-11" db="EMBL/GenBank/DDBJ databases">
        <title>Strigops habroptila (kakapo) genome, bStrHab1, primary haplotype, v2.</title>
        <authorList>
            <person name="Jarvis E.D."/>
            <person name="Howard J."/>
            <person name="Rhie A."/>
            <person name="Phillippy A."/>
            <person name="Korlach J."/>
            <person name="Digby A."/>
            <person name="Iorns D."/>
            <person name="Eason D."/>
            <person name="Robertson B."/>
            <person name="Raemaekers T."/>
            <person name="Howe K."/>
            <person name="Lewin H."/>
            <person name="Damas J."/>
            <person name="Hastie A."/>
            <person name="Tracey A."/>
            <person name="Chow W."/>
            <person name="Fedrigo O."/>
        </authorList>
    </citation>
    <scope>NUCLEOTIDE SEQUENCE [LARGE SCALE GENOMIC DNA]</scope>
</reference>
<dbReference type="Proteomes" id="UP000472266">
    <property type="component" value="Chromosome 5"/>
</dbReference>
<evidence type="ECO:0000313" key="9">
    <source>
        <dbReference type="Proteomes" id="UP000472266"/>
    </source>
</evidence>
<reference evidence="8" key="2">
    <citation type="submission" date="2025-08" db="UniProtKB">
        <authorList>
            <consortium name="Ensembl"/>
        </authorList>
    </citation>
    <scope>IDENTIFICATION</scope>
</reference>
<evidence type="ECO:0000313" key="8">
    <source>
        <dbReference type="Ensembl" id="ENSSHBP00005023185.1"/>
    </source>
</evidence>
<evidence type="ECO:0000256" key="5">
    <source>
        <dbReference type="ARBA" id="ARBA00023242"/>
    </source>
</evidence>
<dbReference type="GeneTree" id="ENSGT00940000160169"/>
<feature type="compositionally biased region" description="Low complexity" evidence="6">
    <location>
        <begin position="1"/>
        <end position="13"/>
    </location>
</feature>
<keyword evidence="4" id="KW-0233">DNA recombination</keyword>
<evidence type="ECO:0000256" key="3">
    <source>
        <dbReference type="ARBA" id="ARBA00023125"/>
    </source>
</evidence>
<keyword evidence="2" id="KW-0227">DNA damage</keyword>
<keyword evidence="9" id="KW-1185">Reference proteome</keyword>
<dbReference type="GO" id="GO:0000400">
    <property type="term" value="F:four-way junction DNA binding"/>
    <property type="evidence" value="ECO:0007669"/>
    <property type="project" value="TreeGrafter"/>
</dbReference>
<keyword evidence="3" id="KW-0238">DNA-binding</keyword>
<dbReference type="InParanoid" id="A0A672V6Y7"/>
<dbReference type="Pfam" id="PF26169">
    <property type="entry name" value="HHH_XRCC3_RpoA"/>
    <property type="match status" value="1"/>
</dbReference>
<comment type="subcellular location">
    <subcellularLocation>
        <location evidence="1">Nucleus</location>
    </subcellularLocation>
</comment>
<name>A0A672V6Y7_STRHB</name>
<evidence type="ECO:0000256" key="4">
    <source>
        <dbReference type="ARBA" id="ARBA00023172"/>
    </source>
</evidence>
<dbReference type="GO" id="GO:0003690">
    <property type="term" value="F:double-stranded DNA binding"/>
    <property type="evidence" value="ECO:0007669"/>
    <property type="project" value="TreeGrafter"/>
</dbReference>
<dbReference type="GO" id="GO:0005657">
    <property type="term" value="C:replication fork"/>
    <property type="evidence" value="ECO:0007669"/>
    <property type="project" value="TreeGrafter"/>
</dbReference>